<dbReference type="SUPFAM" id="SSF53067">
    <property type="entry name" value="Actin-like ATPase domain"/>
    <property type="match status" value="2"/>
</dbReference>
<dbReference type="Pfam" id="PF03630">
    <property type="entry name" value="Fumble"/>
    <property type="match status" value="1"/>
</dbReference>
<evidence type="ECO:0000313" key="6">
    <source>
        <dbReference type="Proteomes" id="UP000001055"/>
    </source>
</evidence>
<dbReference type="VEuPathDB" id="FungiDB:JI435_080900"/>
<dbReference type="Gene3D" id="3.30.420.40">
    <property type="match status" value="1"/>
</dbReference>
<gene>
    <name evidence="5" type="ORF">SNOG_08090</name>
</gene>
<dbReference type="GO" id="GO:0015937">
    <property type="term" value="P:coenzyme A biosynthetic process"/>
    <property type="evidence" value="ECO:0007669"/>
    <property type="project" value="UniProtKB-KW"/>
</dbReference>
<feature type="region of interest" description="Disordered" evidence="4">
    <location>
        <begin position="1"/>
        <end position="41"/>
    </location>
</feature>
<dbReference type="HOGENOM" id="CLU_1012338_0_0_1"/>
<dbReference type="STRING" id="321614.Q0UJH4"/>
<dbReference type="eggNOG" id="KOG2201">
    <property type="taxonomic scope" value="Eukaryota"/>
</dbReference>
<dbReference type="InterPro" id="IPR043129">
    <property type="entry name" value="ATPase_NBD"/>
</dbReference>
<dbReference type="PANTHER" id="PTHR12280:SF20">
    <property type="entry name" value="4'-PHOSPHOPANTETHEINE PHOSPHATASE"/>
    <property type="match status" value="1"/>
</dbReference>
<accession>Q0UJH4</accession>
<dbReference type="Gene3D" id="3.30.420.510">
    <property type="match status" value="1"/>
</dbReference>
<evidence type="ECO:0000256" key="1">
    <source>
        <dbReference type="ARBA" id="ARBA00022741"/>
    </source>
</evidence>
<proteinExistence type="predicted"/>
<evidence type="ECO:0000313" key="5">
    <source>
        <dbReference type="EMBL" id="EAT84366.2"/>
    </source>
</evidence>
<protein>
    <recommendedName>
        <fullName evidence="7">Pantothenate kinase</fullName>
    </recommendedName>
</protein>
<dbReference type="KEGG" id="pno:SNOG_08090"/>
<keyword evidence="1" id="KW-0547">Nucleotide-binding</keyword>
<keyword evidence="2" id="KW-0067">ATP-binding</keyword>
<evidence type="ECO:0000256" key="3">
    <source>
        <dbReference type="ARBA" id="ARBA00022993"/>
    </source>
</evidence>
<evidence type="ECO:0000256" key="4">
    <source>
        <dbReference type="SAM" id="MobiDB-lite"/>
    </source>
</evidence>
<dbReference type="GeneID" id="5975315"/>
<dbReference type="InParanoid" id="Q0UJH4"/>
<dbReference type="RefSeq" id="XP_001798417.1">
    <property type="nucleotide sequence ID" value="XM_001798365.1"/>
</dbReference>
<reference evidence="6" key="1">
    <citation type="journal article" date="2007" name="Plant Cell">
        <title>Dothideomycete-plant interactions illuminated by genome sequencing and EST analysis of the wheat pathogen Stagonospora nodorum.</title>
        <authorList>
            <person name="Hane J.K."/>
            <person name="Lowe R.G."/>
            <person name="Solomon P.S."/>
            <person name="Tan K.C."/>
            <person name="Schoch C.L."/>
            <person name="Spatafora J.W."/>
            <person name="Crous P.W."/>
            <person name="Kodira C."/>
            <person name="Birren B.W."/>
            <person name="Galagan J.E."/>
            <person name="Torriani S.F."/>
            <person name="McDonald B.A."/>
            <person name="Oliver R.P."/>
        </authorList>
    </citation>
    <scope>NUCLEOTIDE SEQUENCE [LARGE SCALE GENOMIC DNA]</scope>
    <source>
        <strain evidence="6">SN15 / ATCC MYA-4574 / FGSC 10173</strain>
    </source>
</reference>
<dbReference type="PANTHER" id="PTHR12280">
    <property type="entry name" value="PANTOTHENATE KINASE"/>
    <property type="match status" value="1"/>
</dbReference>
<dbReference type="GO" id="GO:0005524">
    <property type="term" value="F:ATP binding"/>
    <property type="evidence" value="ECO:0007669"/>
    <property type="project" value="UniProtKB-KW"/>
</dbReference>
<keyword evidence="3" id="KW-0173">Coenzyme A biosynthesis</keyword>
<organism evidence="5 6">
    <name type="scientific">Phaeosphaeria nodorum (strain SN15 / ATCC MYA-4574 / FGSC 10173)</name>
    <name type="common">Glume blotch fungus</name>
    <name type="synonym">Parastagonospora nodorum</name>
    <dbReference type="NCBI Taxonomy" id="321614"/>
    <lineage>
        <taxon>Eukaryota</taxon>
        <taxon>Fungi</taxon>
        <taxon>Dikarya</taxon>
        <taxon>Ascomycota</taxon>
        <taxon>Pezizomycotina</taxon>
        <taxon>Dothideomycetes</taxon>
        <taxon>Pleosporomycetidae</taxon>
        <taxon>Pleosporales</taxon>
        <taxon>Pleosporineae</taxon>
        <taxon>Phaeosphaeriaceae</taxon>
        <taxon>Parastagonospora</taxon>
    </lineage>
</organism>
<dbReference type="EMBL" id="CH445336">
    <property type="protein sequence ID" value="EAT84366.2"/>
    <property type="molecule type" value="Genomic_DNA"/>
</dbReference>
<sequence>MSPAPAELDPTTGGTGNTASRAQPADIPSSPAFGRPRRTTVQSDIQEAILHPGNVRINVQGAFIVDEEQPSTPQSEDYEHDPKDIRLPNHTAVIGGSLAKLVYFSREPGDDAIGGRLNFLKFETDRIDGCIEFMRKLQADYKQNNGSTPEDLCVMATGGGAFKYYDRITQALGVEVKREDEMECLIIADPKGLDFFINEIPDEVFTYSEEEPMTFMPHPPDPPNIYPYLLVNIGSGVSMVKVSGPRQFERVGGTSLGGGTLWGLLLHADRREELR</sequence>
<name>Q0UJH4_PHANO</name>
<dbReference type="AlphaFoldDB" id="Q0UJH4"/>
<evidence type="ECO:0008006" key="7">
    <source>
        <dbReference type="Google" id="ProtNLM"/>
    </source>
</evidence>
<dbReference type="Proteomes" id="UP000001055">
    <property type="component" value="Unassembled WGS sequence"/>
</dbReference>
<evidence type="ECO:0000256" key="2">
    <source>
        <dbReference type="ARBA" id="ARBA00022840"/>
    </source>
</evidence>
<dbReference type="InterPro" id="IPR004567">
    <property type="entry name" value="Type_II_PanK"/>
</dbReference>